<keyword evidence="6" id="KW-1185">Reference proteome</keyword>
<evidence type="ECO:0000313" key="5">
    <source>
        <dbReference type="EMBL" id="EFC45218.1"/>
    </source>
</evidence>
<dbReference type="KEGG" id="ngr:NAEGRDRAFT_48593"/>
<dbReference type="SMART" id="SM00304">
    <property type="entry name" value="HAMP"/>
    <property type="match status" value="1"/>
</dbReference>
<accession>D2VDE5</accession>
<dbReference type="PROSITE" id="PS50885">
    <property type="entry name" value="HAMP"/>
    <property type="match status" value="1"/>
</dbReference>
<dbReference type="Gene3D" id="1.10.167.10">
    <property type="entry name" value="Regulator of G-protein Signalling 4, domain 2"/>
    <property type="match status" value="1"/>
</dbReference>
<protein>
    <submittedName>
        <fullName evidence="5">Predicted protein</fullName>
    </submittedName>
</protein>
<sequence>MTTTTTNNNSSNSPTSKFFKNLPHLELTNTPTNSSNSSTSLLNQHNNYQQQIFTSHENKSIITTPRRLDIPQLKKSATSSFYHLQQYQHGNGLACESLIRKLKSLRFKTITVLVSLFLLLVALVLATLLVAFNISFLSVERSIALEDAKRSTRALSDDLVTLTGFSQMMKYPNDTKWGISEEENYPNIMLLSAMPIQDTDYLKSYGVLVFARFQTRDLMSDMSERTQLCLTMYNLDNSNDKVSFLKSTMSESDYSTIDKMRDSELTNSINQQTRDWKPTIIDSTNVRNWTNNTGDFVKSATYTELRNTQSVLNRQCGESETEETRMTVYQQFYDITRTNTFVMKTDFPRDVYTLGITSFFITWGVMTAMIIILSISVILFLEFIILRRVLKLTRAVREITLNNDSNQRVPSVGNDELGILSKDVNNMLQTLDASQQLLTQDNELMQRLLEKMSLSEQKIRVIMNSIDDFIVTAHANNGKLINFNNAFESRFLTKSRSLIGDYLKYGDESGKESETNGDVLKKLEELSETKTRWESILVSPLGFDTPVTISVTKVNMSIEEEGLTCQVFVIVARNMIHQQELKKAVKQMETFKQNLEFERVLFNPNLREEFRSFCKKECSEENLNFLEDVMFYKSLKKPSDRAKKQEEIIETYLLIHSPTPLNISQQTRDIHVTKIMAGYGQIDLLDGLESVVKSLVCGDTFMRYSIQLEKDEREQLQVEENKYYM</sequence>
<feature type="compositionally biased region" description="Low complexity" evidence="1">
    <location>
        <begin position="1"/>
        <end position="16"/>
    </location>
</feature>
<evidence type="ECO:0000259" key="3">
    <source>
        <dbReference type="PROSITE" id="PS50132"/>
    </source>
</evidence>
<name>D2VDE5_NAEGR</name>
<dbReference type="CDD" id="cd07440">
    <property type="entry name" value="RGS"/>
    <property type="match status" value="1"/>
</dbReference>
<gene>
    <name evidence="5" type="ORF">NAEGRDRAFT_48593</name>
</gene>
<feature type="transmembrane region" description="Helical" evidence="2">
    <location>
        <begin position="360"/>
        <end position="385"/>
    </location>
</feature>
<organism evidence="6">
    <name type="scientific">Naegleria gruberi</name>
    <name type="common">Amoeba</name>
    <dbReference type="NCBI Taxonomy" id="5762"/>
    <lineage>
        <taxon>Eukaryota</taxon>
        <taxon>Discoba</taxon>
        <taxon>Heterolobosea</taxon>
        <taxon>Tetramitia</taxon>
        <taxon>Eutetramitia</taxon>
        <taxon>Vahlkampfiidae</taxon>
        <taxon>Naegleria</taxon>
    </lineage>
</organism>
<feature type="domain" description="HAMP" evidence="4">
    <location>
        <begin position="383"/>
        <end position="436"/>
    </location>
</feature>
<keyword evidence="2" id="KW-0812">Transmembrane</keyword>
<feature type="transmembrane region" description="Helical" evidence="2">
    <location>
        <begin position="110"/>
        <end position="132"/>
    </location>
</feature>
<dbReference type="RefSeq" id="XP_002677962.1">
    <property type="nucleotide sequence ID" value="XM_002677916.1"/>
</dbReference>
<evidence type="ECO:0000259" key="4">
    <source>
        <dbReference type="PROSITE" id="PS50885"/>
    </source>
</evidence>
<dbReference type="Gene3D" id="6.10.340.10">
    <property type="match status" value="1"/>
</dbReference>
<dbReference type="PROSITE" id="PS50132">
    <property type="entry name" value="RGS"/>
    <property type="match status" value="1"/>
</dbReference>
<dbReference type="CDD" id="cd06225">
    <property type="entry name" value="HAMP"/>
    <property type="match status" value="1"/>
</dbReference>
<dbReference type="GO" id="GO:0007165">
    <property type="term" value="P:signal transduction"/>
    <property type="evidence" value="ECO:0007669"/>
    <property type="project" value="InterPro"/>
</dbReference>
<dbReference type="AlphaFoldDB" id="D2VDE5"/>
<dbReference type="SUPFAM" id="SSF158472">
    <property type="entry name" value="HAMP domain-like"/>
    <property type="match status" value="1"/>
</dbReference>
<keyword evidence="2" id="KW-1133">Transmembrane helix</keyword>
<feature type="region of interest" description="Disordered" evidence="1">
    <location>
        <begin position="1"/>
        <end position="20"/>
    </location>
</feature>
<dbReference type="PANTHER" id="PTHR10845:SF192">
    <property type="entry name" value="DOUBLE HIT, ISOFORM B"/>
    <property type="match status" value="1"/>
</dbReference>
<reference evidence="5 6" key="1">
    <citation type="journal article" date="2010" name="Cell">
        <title>The genome of Naegleria gruberi illuminates early eukaryotic versatility.</title>
        <authorList>
            <person name="Fritz-Laylin L.K."/>
            <person name="Prochnik S.E."/>
            <person name="Ginger M.L."/>
            <person name="Dacks J.B."/>
            <person name="Carpenter M.L."/>
            <person name="Field M.C."/>
            <person name="Kuo A."/>
            <person name="Paredez A."/>
            <person name="Chapman J."/>
            <person name="Pham J."/>
            <person name="Shu S."/>
            <person name="Neupane R."/>
            <person name="Cipriano M."/>
            <person name="Mancuso J."/>
            <person name="Tu H."/>
            <person name="Salamov A."/>
            <person name="Lindquist E."/>
            <person name="Shapiro H."/>
            <person name="Lucas S."/>
            <person name="Grigoriev I.V."/>
            <person name="Cande W.Z."/>
            <person name="Fulton C."/>
            <person name="Rokhsar D.S."/>
            <person name="Dawson S.C."/>
        </authorList>
    </citation>
    <scope>NUCLEOTIDE SEQUENCE [LARGE SCALE GENOMIC DNA]</scope>
    <source>
        <strain evidence="5 6">NEG-M</strain>
    </source>
</reference>
<dbReference type="InterPro" id="IPR016137">
    <property type="entry name" value="RGS"/>
</dbReference>
<evidence type="ECO:0000256" key="1">
    <source>
        <dbReference type="SAM" id="MobiDB-lite"/>
    </source>
</evidence>
<evidence type="ECO:0000256" key="2">
    <source>
        <dbReference type="SAM" id="Phobius"/>
    </source>
</evidence>
<dbReference type="Pfam" id="PF00672">
    <property type="entry name" value="HAMP"/>
    <property type="match status" value="1"/>
</dbReference>
<dbReference type="GO" id="GO:0016020">
    <property type="term" value="C:membrane"/>
    <property type="evidence" value="ECO:0007669"/>
    <property type="project" value="InterPro"/>
</dbReference>
<dbReference type="SUPFAM" id="SSF48097">
    <property type="entry name" value="Regulator of G-protein signaling, RGS"/>
    <property type="match status" value="1"/>
</dbReference>
<dbReference type="EMBL" id="GG738864">
    <property type="protein sequence ID" value="EFC45218.1"/>
    <property type="molecule type" value="Genomic_DNA"/>
</dbReference>
<dbReference type="Proteomes" id="UP000006671">
    <property type="component" value="Unassembled WGS sequence"/>
</dbReference>
<dbReference type="VEuPathDB" id="AmoebaDB:NAEGRDRAFT_48593"/>
<proteinExistence type="predicted"/>
<dbReference type="Pfam" id="PF00615">
    <property type="entry name" value="RGS"/>
    <property type="match status" value="1"/>
</dbReference>
<dbReference type="SMART" id="SM00315">
    <property type="entry name" value="RGS"/>
    <property type="match status" value="1"/>
</dbReference>
<dbReference type="InterPro" id="IPR003660">
    <property type="entry name" value="HAMP_dom"/>
</dbReference>
<dbReference type="InParanoid" id="D2VDE5"/>
<dbReference type="InterPro" id="IPR036305">
    <property type="entry name" value="RGS_sf"/>
</dbReference>
<dbReference type="InterPro" id="IPR044926">
    <property type="entry name" value="RGS_subdomain_2"/>
</dbReference>
<dbReference type="GeneID" id="8850353"/>
<evidence type="ECO:0000313" key="6">
    <source>
        <dbReference type="Proteomes" id="UP000006671"/>
    </source>
</evidence>
<feature type="domain" description="RGS" evidence="3">
    <location>
        <begin position="596"/>
        <end position="704"/>
    </location>
</feature>
<dbReference type="OrthoDB" id="196547at2759"/>
<keyword evidence="2" id="KW-0472">Membrane</keyword>
<dbReference type="PANTHER" id="PTHR10845">
    <property type="entry name" value="REGULATOR OF G PROTEIN SIGNALING"/>
    <property type="match status" value="1"/>
</dbReference>